<dbReference type="OrthoDB" id="16820at2759"/>
<sequence>MYPCMPYAIRQYKIYFRLGGSISGRTLANGLLKQSQIKWDLFESKESLPERGAAIAMHTNALAALKCMGNEADRILRDGKESKRGMAQYGCCMALTMGGIDIWCTDLSMLYAEGEHPREK</sequence>
<dbReference type="Proteomes" id="UP000073492">
    <property type="component" value="Unassembled WGS sequence"/>
</dbReference>
<reference evidence="1 2" key="1">
    <citation type="submission" date="2015-07" db="EMBL/GenBank/DDBJ databases">
        <title>Comparative genomics of the Sigatoka disease complex on banana suggests a link between parallel evolutionary changes in Pseudocercospora fijiensis and Pseudocercospora eumusae and increased virulence on the banana host.</title>
        <authorList>
            <person name="Chang T.-C."/>
            <person name="Salvucci A."/>
            <person name="Crous P.W."/>
            <person name="Stergiopoulos I."/>
        </authorList>
    </citation>
    <scope>NUCLEOTIDE SEQUENCE [LARGE SCALE GENOMIC DNA]</scope>
    <source>
        <strain evidence="1 2">CBS 116634</strain>
    </source>
</reference>
<dbReference type="InterPro" id="IPR036188">
    <property type="entry name" value="FAD/NAD-bd_sf"/>
</dbReference>
<dbReference type="Gene3D" id="3.50.50.60">
    <property type="entry name" value="FAD/NAD(P)-binding domain"/>
    <property type="match status" value="1"/>
</dbReference>
<keyword evidence="2" id="KW-1185">Reference proteome</keyword>
<accession>A0A139IBY3</accession>
<proteinExistence type="predicted"/>
<evidence type="ECO:0000313" key="2">
    <source>
        <dbReference type="Proteomes" id="UP000073492"/>
    </source>
</evidence>
<name>A0A139IBY3_9PEZI</name>
<protein>
    <submittedName>
        <fullName evidence="1">Uncharacterized protein</fullName>
    </submittedName>
</protein>
<comment type="caution">
    <text evidence="1">The sequence shown here is derived from an EMBL/GenBank/DDBJ whole genome shotgun (WGS) entry which is preliminary data.</text>
</comment>
<dbReference type="EMBL" id="LFZO01000163">
    <property type="protein sequence ID" value="KXT12146.1"/>
    <property type="molecule type" value="Genomic_DNA"/>
</dbReference>
<evidence type="ECO:0000313" key="1">
    <source>
        <dbReference type="EMBL" id="KXT12146.1"/>
    </source>
</evidence>
<gene>
    <name evidence="1" type="ORF">AC579_10389</name>
</gene>
<dbReference type="AlphaFoldDB" id="A0A139IBY3"/>
<organism evidence="1 2">
    <name type="scientific">Pseudocercospora musae</name>
    <dbReference type="NCBI Taxonomy" id="113226"/>
    <lineage>
        <taxon>Eukaryota</taxon>
        <taxon>Fungi</taxon>
        <taxon>Dikarya</taxon>
        <taxon>Ascomycota</taxon>
        <taxon>Pezizomycotina</taxon>
        <taxon>Dothideomycetes</taxon>
        <taxon>Dothideomycetidae</taxon>
        <taxon>Mycosphaerellales</taxon>
        <taxon>Mycosphaerellaceae</taxon>
        <taxon>Pseudocercospora</taxon>
    </lineage>
</organism>